<evidence type="ECO:0000256" key="3">
    <source>
        <dbReference type="ARBA" id="ARBA00022475"/>
    </source>
</evidence>
<evidence type="ECO:0000256" key="13">
    <source>
        <dbReference type="SAM" id="Phobius"/>
    </source>
</evidence>
<evidence type="ECO:0000256" key="14">
    <source>
        <dbReference type="SAM" id="SignalP"/>
    </source>
</evidence>
<feature type="signal peptide" evidence="14">
    <location>
        <begin position="1"/>
        <end position="31"/>
    </location>
</feature>
<dbReference type="InterPro" id="IPR001611">
    <property type="entry name" value="Leu-rich_rpt"/>
</dbReference>
<dbReference type="EMBL" id="JAVXUO010002523">
    <property type="protein sequence ID" value="KAK2972452.1"/>
    <property type="molecule type" value="Genomic_DNA"/>
</dbReference>
<evidence type="ECO:0000256" key="12">
    <source>
        <dbReference type="SAM" id="MobiDB-lite"/>
    </source>
</evidence>
<evidence type="ECO:0000313" key="17">
    <source>
        <dbReference type="Proteomes" id="UP001187471"/>
    </source>
</evidence>
<evidence type="ECO:0000256" key="5">
    <source>
        <dbReference type="ARBA" id="ARBA00022692"/>
    </source>
</evidence>
<proteinExistence type="inferred from homology"/>
<dbReference type="InterPro" id="IPR032675">
    <property type="entry name" value="LRR_dom_sf"/>
</dbReference>
<dbReference type="Proteomes" id="UP001187471">
    <property type="component" value="Unassembled WGS sequence"/>
</dbReference>
<comment type="subcellular location">
    <subcellularLocation>
        <location evidence="1">Cell membrane</location>
        <topology evidence="1">Single-pass type I membrane protein</topology>
    </subcellularLocation>
</comment>
<organism evidence="16 17">
    <name type="scientific">Escallonia rubra</name>
    <dbReference type="NCBI Taxonomy" id="112253"/>
    <lineage>
        <taxon>Eukaryota</taxon>
        <taxon>Viridiplantae</taxon>
        <taxon>Streptophyta</taxon>
        <taxon>Embryophyta</taxon>
        <taxon>Tracheophyta</taxon>
        <taxon>Spermatophyta</taxon>
        <taxon>Magnoliopsida</taxon>
        <taxon>eudicotyledons</taxon>
        <taxon>Gunneridae</taxon>
        <taxon>Pentapetalae</taxon>
        <taxon>asterids</taxon>
        <taxon>campanulids</taxon>
        <taxon>Escalloniales</taxon>
        <taxon>Escalloniaceae</taxon>
        <taxon>Escallonia</taxon>
    </lineage>
</organism>
<evidence type="ECO:0000256" key="9">
    <source>
        <dbReference type="ARBA" id="ARBA00023136"/>
    </source>
</evidence>
<dbReference type="GO" id="GO:0004672">
    <property type="term" value="F:protein kinase activity"/>
    <property type="evidence" value="ECO:0007669"/>
    <property type="project" value="InterPro"/>
</dbReference>
<evidence type="ECO:0000256" key="6">
    <source>
        <dbReference type="ARBA" id="ARBA00022729"/>
    </source>
</evidence>
<dbReference type="Gene3D" id="1.10.510.10">
    <property type="entry name" value="Transferase(Phosphotransferase) domain 1"/>
    <property type="match status" value="1"/>
</dbReference>
<protein>
    <recommendedName>
        <fullName evidence="15">Protein kinase domain-containing protein</fullName>
    </recommendedName>
</protein>
<dbReference type="SUPFAM" id="SSF56112">
    <property type="entry name" value="Protein kinase-like (PK-like)"/>
    <property type="match status" value="1"/>
</dbReference>
<feature type="chain" id="PRO_5041690110" description="Protein kinase domain-containing protein" evidence="14">
    <location>
        <begin position="32"/>
        <end position="742"/>
    </location>
</feature>
<dbReference type="PANTHER" id="PTHR48052:SF29">
    <property type="entry name" value="PROTEIN KINASE DOMAIN-CONTAINING PROTEIN"/>
    <property type="match status" value="1"/>
</dbReference>
<dbReference type="GO" id="GO:0005524">
    <property type="term" value="F:ATP binding"/>
    <property type="evidence" value="ECO:0007669"/>
    <property type="project" value="InterPro"/>
</dbReference>
<keyword evidence="10" id="KW-0675">Receptor</keyword>
<keyword evidence="9 13" id="KW-0472">Membrane</keyword>
<comment type="similarity">
    <text evidence="2">Belongs to the RLP family.</text>
</comment>
<evidence type="ECO:0000256" key="2">
    <source>
        <dbReference type="ARBA" id="ARBA00009592"/>
    </source>
</evidence>
<dbReference type="Pfam" id="PF07714">
    <property type="entry name" value="PK_Tyr_Ser-Thr"/>
    <property type="match status" value="1"/>
</dbReference>
<evidence type="ECO:0000256" key="4">
    <source>
        <dbReference type="ARBA" id="ARBA00022614"/>
    </source>
</evidence>
<dbReference type="PROSITE" id="PS51450">
    <property type="entry name" value="LRR"/>
    <property type="match status" value="1"/>
</dbReference>
<evidence type="ECO:0000256" key="10">
    <source>
        <dbReference type="ARBA" id="ARBA00023170"/>
    </source>
</evidence>
<dbReference type="GO" id="GO:0005886">
    <property type="term" value="C:plasma membrane"/>
    <property type="evidence" value="ECO:0007669"/>
    <property type="project" value="UniProtKB-SubCell"/>
</dbReference>
<feature type="domain" description="Protein kinase" evidence="15">
    <location>
        <begin position="389"/>
        <end position="719"/>
    </location>
</feature>
<dbReference type="InterPro" id="IPR011009">
    <property type="entry name" value="Kinase-like_dom_sf"/>
</dbReference>
<feature type="region of interest" description="Disordered" evidence="12">
    <location>
        <begin position="719"/>
        <end position="742"/>
    </location>
</feature>
<feature type="compositionally biased region" description="Low complexity" evidence="12">
    <location>
        <begin position="721"/>
        <end position="735"/>
    </location>
</feature>
<keyword evidence="11" id="KW-0325">Glycoprotein</keyword>
<dbReference type="InterPro" id="IPR001245">
    <property type="entry name" value="Ser-Thr/Tyr_kinase_cat_dom"/>
</dbReference>
<dbReference type="Pfam" id="PF12799">
    <property type="entry name" value="LRR_4"/>
    <property type="match status" value="1"/>
</dbReference>
<keyword evidence="3" id="KW-1003">Cell membrane</keyword>
<keyword evidence="17" id="KW-1185">Reference proteome</keyword>
<keyword evidence="7" id="KW-0677">Repeat</keyword>
<evidence type="ECO:0000256" key="11">
    <source>
        <dbReference type="ARBA" id="ARBA00023180"/>
    </source>
</evidence>
<dbReference type="AlphaFoldDB" id="A0AA88UES0"/>
<keyword evidence="4" id="KW-0433">Leucine-rich repeat</keyword>
<dbReference type="Gene3D" id="3.80.10.10">
    <property type="entry name" value="Ribonuclease Inhibitor"/>
    <property type="match status" value="2"/>
</dbReference>
<name>A0AA88UES0_9ASTE</name>
<evidence type="ECO:0000259" key="15">
    <source>
        <dbReference type="PROSITE" id="PS50011"/>
    </source>
</evidence>
<dbReference type="InterPro" id="IPR025875">
    <property type="entry name" value="Leu-rich_rpt_4"/>
</dbReference>
<dbReference type="FunFam" id="3.80.10.10:FF:000155">
    <property type="entry name" value="Putative inactive leucine-rich repeat receptor-like protein kinase"/>
    <property type="match status" value="1"/>
</dbReference>
<evidence type="ECO:0000256" key="7">
    <source>
        <dbReference type="ARBA" id="ARBA00022737"/>
    </source>
</evidence>
<evidence type="ECO:0000256" key="8">
    <source>
        <dbReference type="ARBA" id="ARBA00022989"/>
    </source>
</evidence>
<accession>A0AA88UES0</accession>
<keyword evidence="5 13" id="KW-0812">Transmembrane</keyword>
<dbReference type="InterPro" id="IPR000719">
    <property type="entry name" value="Prot_kinase_dom"/>
</dbReference>
<dbReference type="SUPFAM" id="SSF52058">
    <property type="entry name" value="L domain-like"/>
    <property type="match status" value="1"/>
</dbReference>
<evidence type="ECO:0000313" key="16">
    <source>
        <dbReference type="EMBL" id="KAK2972452.1"/>
    </source>
</evidence>
<keyword evidence="6 14" id="KW-0732">Signal</keyword>
<keyword evidence="8 13" id="KW-1133">Transmembrane helix</keyword>
<dbReference type="PROSITE" id="PS50011">
    <property type="entry name" value="PROTEIN_KINASE_DOM"/>
    <property type="match status" value="1"/>
</dbReference>
<feature type="transmembrane region" description="Helical" evidence="13">
    <location>
        <begin position="388"/>
        <end position="411"/>
    </location>
</feature>
<sequence length="742" mass="81824">MGKGFSHAAVTVLVILTSLIWHSEQLQSSQAQTLLRIQALLNFPPALTGWNNETDFCNSETSSTVTVVCYDDSITQLHITGKKGFPPLPRNFSIDSFVTTLARLPSLKVLTLVSHGLWGPLPGKIARLSNLEILNLTSNFFDGAIPQEVSYLSNLQTLVLDGNLFSGQVPDALSSLSLLVVLSLKKNLLDGPLPDQLGSLENLRILSLSDNQFIGAVPDLSNLTNLQVLDLENNSLGPQFPQVGIKIVTLMLGKNKFRYGIPDKVNSYFQLERLDVSFNRFVEPFKPSILSLPSITNLSIEQNRFTGLLSEDLPCNDQLEFVDLSANLLTGRLPSCLLSDPKKRVVRYAGNCLTNEINSQHPYSFCRTEALAVGIIPHHRKPKHASKVVTALSITGGIIAGTVLVVLMFLLTRKVCDKRVKAPPTRLIAEDASTRYTSKLYSDPRHIARAVKLGALDIPSYRTFSLEELEAATNSFATSSVMGEGSHGQFSPKHERHGRQALNWSQRIAAAIGIAKGIKFLHTRIIPGVFSNHLKTTDILLDQNLVAKICSYNLPLLAENMEKVGDQISSGGSKELKNAREKPQEQLDVYDFGVILLEIIVGRPLSTQTQVQFLRDQIIAEENKELSKEGGPAEASKKPTYKETICFHKKQLPASITADEEARKSMVDSAVHNAYSDESLKTMMEICTRCLLKNPAERPSIEDVLWNLQFAAQVHDAWLESQSSDGSPPSSFQSPRLQINVQ</sequence>
<comment type="caution">
    <text evidence="16">The sequence shown here is derived from an EMBL/GenBank/DDBJ whole genome shotgun (WGS) entry which is preliminary data.</text>
</comment>
<reference evidence="16" key="1">
    <citation type="submission" date="2022-12" db="EMBL/GenBank/DDBJ databases">
        <title>Draft genome assemblies for two species of Escallonia (Escalloniales).</title>
        <authorList>
            <person name="Chanderbali A."/>
            <person name="Dervinis C."/>
            <person name="Anghel I."/>
            <person name="Soltis D."/>
            <person name="Soltis P."/>
            <person name="Zapata F."/>
        </authorList>
    </citation>
    <scope>NUCLEOTIDE SEQUENCE</scope>
    <source>
        <strain evidence="16">UCBG92.1500</strain>
        <tissue evidence="16">Leaf</tissue>
    </source>
</reference>
<evidence type="ECO:0000256" key="1">
    <source>
        <dbReference type="ARBA" id="ARBA00004251"/>
    </source>
</evidence>
<dbReference type="Pfam" id="PF00560">
    <property type="entry name" value="LRR_1"/>
    <property type="match status" value="1"/>
</dbReference>
<dbReference type="PANTHER" id="PTHR48052">
    <property type="entry name" value="UNNAMED PRODUCT"/>
    <property type="match status" value="1"/>
</dbReference>
<gene>
    <name evidence="16" type="ORF">RJ640_003878</name>
</gene>